<evidence type="ECO:0000313" key="3">
    <source>
        <dbReference type="Proteomes" id="UP000596130"/>
    </source>
</evidence>
<dbReference type="AlphaFoldDB" id="A0A7T4U1F4"/>
<organism evidence="2 3">
    <name type="scientific">Streptomyces alfalfae</name>
    <dbReference type="NCBI Taxonomy" id="1642299"/>
    <lineage>
        <taxon>Bacteria</taxon>
        <taxon>Bacillati</taxon>
        <taxon>Actinomycetota</taxon>
        <taxon>Actinomycetes</taxon>
        <taxon>Kitasatosporales</taxon>
        <taxon>Streptomycetaceae</taxon>
        <taxon>Streptomyces</taxon>
    </lineage>
</organism>
<sequence length="161" mass="17104">MTATDLRPSSAPHRSSARPGPAGIREDSLPAGPTGGIPLTLPAAFEAFCTLNRDCYLGYAHAHLPSPAAQHALAAVFGHLLTHWPHVVSRPEPAAYAWQQLVAQVGSRSHPLPLTTDSPLQYDVVVLHYGLALPLTAIATATGQETPMISCLIRTWKTSTS</sequence>
<evidence type="ECO:0000313" key="2">
    <source>
        <dbReference type="EMBL" id="QQC93345.1"/>
    </source>
</evidence>
<accession>A0A7T4U1F4</accession>
<name>A0A7T4U1F4_9ACTN</name>
<feature type="region of interest" description="Disordered" evidence="1">
    <location>
        <begin position="1"/>
        <end position="31"/>
    </location>
</feature>
<evidence type="ECO:0000256" key="1">
    <source>
        <dbReference type="SAM" id="MobiDB-lite"/>
    </source>
</evidence>
<proteinExistence type="predicted"/>
<evidence type="ECO:0008006" key="4">
    <source>
        <dbReference type="Google" id="ProtNLM"/>
    </source>
</evidence>
<dbReference type="EMBL" id="CP065959">
    <property type="protein sequence ID" value="QQC93345.1"/>
    <property type="molecule type" value="Genomic_DNA"/>
</dbReference>
<protein>
    <recommendedName>
        <fullName evidence="4">Sigma-70 family RNA polymerase sigma factor</fullName>
    </recommendedName>
</protein>
<gene>
    <name evidence="2" type="ORF">I8755_37240</name>
</gene>
<dbReference type="RefSeq" id="WP_198504812.1">
    <property type="nucleotide sequence ID" value="NZ_CP065959.1"/>
</dbReference>
<dbReference type="Proteomes" id="UP000596130">
    <property type="component" value="Chromosome"/>
</dbReference>
<feature type="compositionally biased region" description="Low complexity" evidence="1">
    <location>
        <begin position="7"/>
        <end position="22"/>
    </location>
</feature>
<reference evidence="2 3" key="1">
    <citation type="submission" date="2020-12" db="EMBL/GenBank/DDBJ databases">
        <title>Identification and biosynthesis of polyene macrolides produced by Streptomyces alfalfae Men-myco-93-63.</title>
        <authorList>
            <person name="Liu D."/>
            <person name="Li Y."/>
            <person name="Liu L."/>
            <person name="Han X."/>
            <person name="Shen F."/>
        </authorList>
    </citation>
    <scope>NUCLEOTIDE SEQUENCE [LARGE SCALE GENOMIC DNA]</scope>
    <source>
        <strain evidence="2 3">Men-myco-93-63</strain>
    </source>
</reference>